<evidence type="ECO:0000256" key="6">
    <source>
        <dbReference type="ARBA" id="ARBA00023065"/>
    </source>
</evidence>
<reference evidence="13 14" key="2">
    <citation type="submission" date="2018-11" db="EMBL/GenBank/DDBJ databases">
        <authorList>
            <consortium name="Pathogen Informatics"/>
        </authorList>
    </citation>
    <scope>NUCLEOTIDE SEQUENCE [LARGE SCALE GENOMIC DNA]</scope>
</reference>
<feature type="region of interest" description="Disordered" evidence="10">
    <location>
        <begin position="699"/>
        <end position="721"/>
    </location>
</feature>
<dbReference type="GO" id="GO:0005886">
    <property type="term" value="C:plasma membrane"/>
    <property type="evidence" value="ECO:0007669"/>
    <property type="project" value="TreeGrafter"/>
</dbReference>
<feature type="transmembrane region" description="Helical" evidence="11">
    <location>
        <begin position="265"/>
        <end position="286"/>
    </location>
</feature>
<dbReference type="STRING" id="6216.A0A0R3SRN8"/>
<keyword evidence="6 9" id="KW-0406">Ion transport</keyword>
<evidence type="ECO:0000259" key="12">
    <source>
        <dbReference type="Pfam" id="PF00999"/>
    </source>
</evidence>
<keyword evidence="8 9" id="KW-0739">Sodium transport</keyword>
<feature type="transmembrane region" description="Helical" evidence="11">
    <location>
        <begin position="105"/>
        <end position="123"/>
    </location>
</feature>
<proteinExistence type="inferred from homology"/>
<feature type="compositionally biased region" description="Basic residues" evidence="10">
    <location>
        <begin position="709"/>
        <end position="721"/>
    </location>
</feature>
<dbReference type="OrthoDB" id="196264at2759"/>
<dbReference type="Gene3D" id="6.10.140.1330">
    <property type="match status" value="1"/>
</dbReference>
<dbReference type="AlphaFoldDB" id="A0A0R3SRN8"/>
<evidence type="ECO:0000256" key="11">
    <source>
        <dbReference type="SAM" id="Phobius"/>
    </source>
</evidence>
<keyword evidence="2 9" id="KW-0813">Transport</keyword>
<dbReference type="Proteomes" id="UP000274504">
    <property type="component" value="Unassembled WGS sequence"/>
</dbReference>
<sequence length="721" mass="79602">MGNATTTLTGFNDSCSEFEVIRTSSSHTEIALAGFRLEELTIYLTVTLFIMVVMLLKIGYQKVPHIGSYFPESLLLMLVGLAFGAIIRYTNSKCAFNALRLSPHLFFNILLPPIMLESAYSIYNKKFAEIFATILFFAVIGTVLNFLFIGLGLFVVDISIGLGEPNLFFGIKEFLLFSSLIVAVDPVAVLAIFQDIGVDLNLYYMVFGESLLNDAVTVVLYNIMSALVTTPKITGWQIATGIGSFFTVSLGGAFIGLIHGVFSCFLTRFGTGSETIGIFLTSYLSYIIADLFAWSGIISIIVCGVVQSAYAFHNLSPLSVMVLESAVEQVAAIAEAVIFLLLGSEVFALNLRWHTGFLITSLVLCIVGRFFIIMVLSAIVNKNRCKLSRISWSEQVIISYGGLRGAVAFALAILIQEESIGDGSQLARDVQVTTAVAVIFFTVAIMGTTMKPLVRLLNIRLHSEKDTKKNLLLTLNDSIMEDTLIFIEELISSRGVHFFVRALTDFDDKYIRPILQRDAATHEMKIVNAYEKLALQMHSEAIGAPRDSAARGERESELSTEIPDLPSMLMTPHLPSSRYQRRLTLAALTSIGPEVALIHSKNLDFASAQRAQFAKLNRNQASFARTMDMQVRQRETGSEDEIHRRRSHGPRGHLIRQFANCDNNDTITAGKSRGVRFAVHKNKLTIPTINVSSIDSIQNAANGEDEHHRKVKPKKSKSVDS</sequence>
<keyword evidence="9" id="KW-0050">Antiport</keyword>
<feature type="transmembrane region" description="Helical" evidence="11">
    <location>
        <begin position="72"/>
        <end position="90"/>
    </location>
</feature>
<feature type="transmembrane region" description="Helical" evidence="11">
    <location>
        <begin position="174"/>
        <end position="193"/>
    </location>
</feature>
<gene>
    <name evidence="13" type="ORF">HDID_LOCUS7853</name>
</gene>
<dbReference type="InterPro" id="IPR004709">
    <property type="entry name" value="NaH_exchanger"/>
</dbReference>
<dbReference type="EMBL" id="UYSG01010989">
    <property type="protein sequence ID" value="VDL60171.1"/>
    <property type="molecule type" value="Genomic_DNA"/>
</dbReference>
<evidence type="ECO:0000256" key="2">
    <source>
        <dbReference type="ARBA" id="ARBA00022448"/>
    </source>
</evidence>
<evidence type="ECO:0000256" key="8">
    <source>
        <dbReference type="ARBA" id="ARBA00023201"/>
    </source>
</evidence>
<dbReference type="Pfam" id="PF00999">
    <property type="entry name" value="Na_H_Exchanger"/>
    <property type="match status" value="1"/>
</dbReference>
<evidence type="ECO:0000256" key="3">
    <source>
        <dbReference type="ARBA" id="ARBA00022692"/>
    </source>
</evidence>
<evidence type="ECO:0000256" key="10">
    <source>
        <dbReference type="SAM" id="MobiDB-lite"/>
    </source>
</evidence>
<keyword evidence="3 9" id="KW-0812">Transmembrane</keyword>
<dbReference type="PANTHER" id="PTHR10110">
    <property type="entry name" value="SODIUM/HYDROGEN EXCHANGER"/>
    <property type="match status" value="1"/>
</dbReference>
<feature type="transmembrane region" description="Helical" evidence="11">
    <location>
        <begin position="202"/>
        <end position="224"/>
    </location>
</feature>
<accession>A0A0R3SRN8</accession>
<keyword evidence="5" id="KW-0915">Sodium</keyword>
<dbReference type="GO" id="GO:0098719">
    <property type="term" value="P:sodium ion import across plasma membrane"/>
    <property type="evidence" value="ECO:0007669"/>
    <property type="project" value="TreeGrafter"/>
</dbReference>
<feature type="transmembrane region" description="Helical" evidence="11">
    <location>
        <begin position="292"/>
        <end position="312"/>
    </location>
</feature>
<feature type="transmembrane region" description="Helical" evidence="11">
    <location>
        <begin position="40"/>
        <end position="60"/>
    </location>
</feature>
<organism evidence="15">
    <name type="scientific">Hymenolepis diminuta</name>
    <name type="common">Rat tapeworm</name>
    <dbReference type="NCBI Taxonomy" id="6216"/>
    <lineage>
        <taxon>Eukaryota</taxon>
        <taxon>Metazoa</taxon>
        <taxon>Spiralia</taxon>
        <taxon>Lophotrochozoa</taxon>
        <taxon>Platyhelminthes</taxon>
        <taxon>Cestoda</taxon>
        <taxon>Eucestoda</taxon>
        <taxon>Cyclophyllidea</taxon>
        <taxon>Hymenolepididae</taxon>
        <taxon>Hymenolepis</taxon>
    </lineage>
</organism>
<evidence type="ECO:0000256" key="4">
    <source>
        <dbReference type="ARBA" id="ARBA00022989"/>
    </source>
</evidence>
<dbReference type="PANTHER" id="PTHR10110:SF126">
    <property type="entry name" value="NA(+)_H(+) EXCHANGER PROTEIN 7"/>
    <property type="match status" value="1"/>
</dbReference>
<dbReference type="WBParaSite" id="HDID_0000785501-mRNA-1">
    <property type="protein sequence ID" value="HDID_0000785501-mRNA-1"/>
    <property type="gene ID" value="HDID_0000785501"/>
</dbReference>
<evidence type="ECO:0000313" key="15">
    <source>
        <dbReference type="WBParaSite" id="HDID_0000785501-mRNA-1"/>
    </source>
</evidence>
<name>A0A0R3SRN8_HYMDI</name>
<feature type="domain" description="Cation/H+ exchanger transmembrane" evidence="12">
    <location>
        <begin position="58"/>
        <end position="455"/>
    </location>
</feature>
<feature type="transmembrane region" description="Helical" evidence="11">
    <location>
        <begin position="236"/>
        <end position="258"/>
    </location>
</feature>
<feature type="transmembrane region" description="Helical" evidence="11">
    <location>
        <begin position="130"/>
        <end position="154"/>
    </location>
</feature>
<keyword evidence="4 11" id="KW-1133">Transmembrane helix</keyword>
<keyword evidence="7 11" id="KW-0472">Membrane</keyword>
<dbReference type="PRINTS" id="PR01084">
    <property type="entry name" value="NAHEXCHNGR"/>
</dbReference>
<evidence type="ECO:0000313" key="14">
    <source>
        <dbReference type="Proteomes" id="UP000274504"/>
    </source>
</evidence>
<feature type="transmembrane region" description="Helical" evidence="11">
    <location>
        <begin position="392"/>
        <end position="415"/>
    </location>
</feature>
<evidence type="ECO:0000313" key="13">
    <source>
        <dbReference type="EMBL" id="VDL60171.1"/>
    </source>
</evidence>
<dbReference type="InterPro" id="IPR018422">
    <property type="entry name" value="Cation/H_exchanger_CPA1"/>
</dbReference>
<evidence type="ECO:0000256" key="1">
    <source>
        <dbReference type="ARBA" id="ARBA00004141"/>
    </source>
</evidence>
<feature type="transmembrane region" description="Helical" evidence="11">
    <location>
        <begin position="357"/>
        <end position="380"/>
    </location>
</feature>
<protein>
    <recommendedName>
        <fullName evidence="9">Sodium/hydrogen exchanger</fullName>
    </recommendedName>
</protein>
<evidence type="ECO:0000256" key="5">
    <source>
        <dbReference type="ARBA" id="ARBA00023053"/>
    </source>
</evidence>
<comment type="subcellular location">
    <subcellularLocation>
        <location evidence="1">Membrane</location>
        <topology evidence="1">Multi-pass membrane protein</topology>
    </subcellularLocation>
</comment>
<dbReference type="NCBIfam" id="TIGR00840">
    <property type="entry name" value="b_cpa1"/>
    <property type="match status" value="1"/>
</dbReference>
<evidence type="ECO:0000256" key="9">
    <source>
        <dbReference type="RuleBase" id="RU003722"/>
    </source>
</evidence>
<dbReference type="GO" id="GO:0051453">
    <property type="term" value="P:regulation of intracellular pH"/>
    <property type="evidence" value="ECO:0007669"/>
    <property type="project" value="TreeGrafter"/>
</dbReference>
<dbReference type="GO" id="GO:0015386">
    <property type="term" value="F:potassium:proton antiporter activity"/>
    <property type="evidence" value="ECO:0007669"/>
    <property type="project" value="TreeGrafter"/>
</dbReference>
<feature type="transmembrane region" description="Helical" evidence="11">
    <location>
        <begin position="435"/>
        <end position="454"/>
    </location>
</feature>
<evidence type="ECO:0000256" key="7">
    <source>
        <dbReference type="ARBA" id="ARBA00023136"/>
    </source>
</evidence>
<reference evidence="15" key="1">
    <citation type="submission" date="2017-02" db="UniProtKB">
        <authorList>
            <consortium name="WormBaseParasite"/>
        </authorList>
    </citation>
    <scope>IDENTIFICATION</scope>
</reference>
<dbReference type="GO" id="GO:0015385">
    <property type="term" value="F:sodium:proton antiporter activity"/>
    <property type="evidence" value="ECO:0007669"/>
    <property type="project" value="InterPro"/>
</dbReference>
<comment type="similarity">
    <text evidence="9">Belongs to the monovalent cation:proton antiporter 1 (CPA1) transporter (TC 2.A.36) family.</text>
</comment>
<dbReference type="InterPro" id="IPR006153">
    <property type="entry name" value="Cation/H_exchanger_TM"/>
</dbReference>